<reference evidence="1 2" key="1">
    <citation type="submission" date="2022-08" db="EMBL/GenBank/DDBJ databases">
        <title>Lysinibacillus sequencing.</title>
        <authorList>
            <person name="Dunlap C."/>
        </authorList>
    </citation>
    <scope>NUCLEOTIDE SEQUENCE [LARGE SCALE GENOMIC DNA]</scope>
    <source>
        <strain evidence="1 2">PB211</strain>
    </source>
</reference>
<sequence length="70" mass="7913">MAKEGKGFFGAICSLFASIPVVKSVKKASKSRKTKSKKAKSKLKLKNLFKILKRSVRKRKAKFMRKPINS</sequence>
<organism evidence="1 2">
    <name type="scientific">Lysinibacillus pinottii</name>
    <dbReference type="NCBI Taxonomy" id="2973932"/>
    <lineage>
        <taxon>Bacteria</taxon>
        <taxon>Bacillati</taxon>
        <taxon>Bacillota</taxon>
        <taxon>Bacilli</taxon>
        <taxon>Bacillales</taxon>
        <taxon>Bacillaceae</taxon>
        <taxon>Lysinibacillus</taxon>
    </lineage>
</organism>
<proteinExistence type="predicted"/>
<evidence type="ECO:0000313" key="1">
    <source>
        <dbReference type="EMBL" id="MCS1397334.1"/>
    </source>
</evidence>
<dbReference type="EMBL" id="JANTOO010000014">
    <property type="protein sequence ID" value="MCS1397334.1"/>
    <property type="molecule type" value="Genomic_DNA"/>
</dbReference>
<dbReference type="RefSeq" id="WP_036162098.1">
    <property type="nucleotide sequence ID" value="NZ_JANTOO010000014.1"/>
</dbReference>
<evidence type="ECO:0000313" key="2">
    <source>
        <dbReference type="Proteomes" id="UP001525021"/>
    </source>
</evidence>
<comment type="caution">
    <text evidence="1">The sequence shown here is derived from an EMBL/GenBank/DDBJ whole genome shotgun (WGS) entry which is preliminary data.</text>
</comment>
<gene>
    <name evidence="1" type="ORF">NXZ79_14990</name>
</gene>
<protein>
    <submittedName>
        <fullName evidence="1">Uncharacterized protein</fullName>
    </submittedName>
</protein>
<dbReference type="Proteomes" id="UP001525021">
    <property type="component" value="Unassembled WGS sequence"/>
</dbReference>
<name>A0ABT2DTH4_9BACI</name>
<keyword evidence="2" id="KW-1185">Reference proteome</keyword>
<accession>A0ABT2DTH4</accession>